<reference evidence="1" key="1">
    <citation type="submission" date="2018-12" db="EMBL/GenBank/DDBJ databases">
        <authorList>
            <person name="Sun L."/>
            <person name="Chen Z."/>
        </authorList>
    </citation>
    <scope>NUCLEOTIDE SEQUENCE [LARGE SCALE GENOMIC DNA]</scope>
    <source>
        <strain evidence="1">3-2-2</strain>
    </source>
</reference>
<sequence length="53" mass="6534">MVYIYSKGWYIARLKEKGIRFHPETKKKLELYKIYVVRNLYNEFIEMDEGKSN</sequence>
<evidence type="ECO:0000313" key="1">
    <source>
        <dbReference type="EMBL" id="RST73136.1"/>
    </source>
</evidence>
<dbReference type="Proteomes" id="UP000287156">
    <property type="component" value="Unassembled WGS sequence"/>
</dbReference>
<name>A0A429XXD5_9BACI</name>
<dbReference type="InterPro" id="IPR022580">
    <property type="entry name" value="DUF2639"/>
</dbReference>
<accession>A0A429XXD5</accession>
<dbReference type="Pfam" id="PF11121">
    <property type="entry name" value="DUF2639"/>
    <property type="match status" value="1"/>
</dbReference>
<gene>
    <name evidence="1" type="ORF">D4T97_013910</name>
</gene>
<evidence type="ECO:0000313" key="2">
    <source>
        <dbReference type="Proteomes" id="UP000287156"/>
    </source>
</evidence>
<keyword evidence="2" id="KW-1185">Reference proteome</keyword>
<protein>
    <submittedName>
        <fullName evidence="1">DUF2639 domain-containing protein</fullName>
    </submittedName>
</protein>
<dbReference type="AlphaFoldDB" id="A0A429XXD5"/>
<proteinExistence type="predicted"/>
<comment type="caution">
    <text evidence="1">The sequence shown here is derived from an EMBL/GenBank/DDBJ whole genome shotgun (WGS) entry which is preliminary data.</text>
</comment>
<dbReference type="RefSeq" id="WP_126051516.1">
    <property type="nucleotide sequence ID" value="NZ_QYTV02000006.1"/>
</dbReference>
<dbReference type="OrthoDB" id="2738543at2"/>
<organism evidence="1 2">
    <name type="scientific">Siminovitchia acidinfaciens</name>
    <dbReference type="NCBI Taxonomy" id="2321395"/>
    <lineage>
        <taxon>Bacteria</taxon>
        <taxon>Bacillati</taxon>
        <taxon>Bacillota</taxon>
        <taxon>Bacilli</taxon>
        <taxon>Bacillales</taxon>
        <taxon>Bacillaceae</taxon>
        <taxon>Siminovitchia</taxon>
    </lineage>
</organism>
<dbReference type="EMBL" id="QYTV02000006">
    <property type="protein sequence ID" value="RST73136.1"/>
    <property type="molecule type" value="Genomic_DNA"/>
</dbReference>